<dbReference type="InterPro" id="IPR036282">
    <property type="entry name" value="Glutathione-S-Trfase_C_sf"/>
</dbReference>
<gene>
    <name evidence="4" type="ORF">MCBMB27_04623</name>
    <name evidence="5" type="ORF">SAMN05192567_113147</name>
</gene>
<dbReference type="SFLD" id="SFLDG00358">
    <property type="entry name" value="Main_(cytGST)"/>
    <property type="match status" value="1"/>
</dbReference>
<organism evidence="5 7">
    <name type="scientific">Methylobacterium phyllosphaerae</name>
    <dbReference type="NCBI Taxonomy" id="418223"/>
    <lineage>
        <taxon>Bacteria</taxon>
        <taxon>Pseudomonadati</taxon>
        <taxon>Pseudomonadota</taxon>
        <taxon>Alphaproteobacteria</taxon>
        <taxon>Hyphomicrobiales</taxon>
        <taxon>Methylobacteriaceae</taxon>
        <taxon>Methylobacterium</taxon>
    </lineage>
</organism>
<dbReference type="SUPFAM" id="SSF47616">
    <property type="entry name" value="GST C-terminal domain-like"/>
    <property type="match status" value="1"/>
</dbReference>
<dbReference type="PROSITE" id="PS50404">
    <property type="entry name" value="GST_NTER"/>
    <property type="match status" value="1"/>
</dbReference>
<protein>
    <submittedName>
        <fullName evidence="5">Glutathione S-transferase</fullName>
    </submittedName>
    <submittedName>
        <fullName evidence="4">Protein LigF</fullName>
        <ecNumber evidence="4">2.5.1.18</ecNumber>
    </submittedName>
</protein>
<feature type="domain" description="GST N-terminal" evidence="2">
    <location>
        <begin position="3"/>
        <end position="84"/>
    </location>
</feature>
<keyword evidence="6" id="KW-1185">Reference proteome</keyword>
<evidence type="ECO:0000313" key="4">
    <source>
        <dbReference type="EMBL" id="APT33914.1"/>
    </source>
</evidence>
<dbReference type="SFLD" id="SFLDS00019">
    <property type="entry name" value="Glutathione_Transferase_(cytos"/>
    <property type="match status" value="1"/>
</dbReference>
<dbReference type="Proteomes" id="UP000199140">
    <property type="component" value="Unassembled WGS sequence"/>
</dbReference>
<feature type="domain" description="GST C-terminal" evidence="3">
    <location>
        <begin position="89"/>
        <end position="216"/>
    </location>
</feature>
<dbReference type="Pfam" id="PF00043">
    <property type="entry name" value="GST_C"/>
    <property type="match status" value="1"/>
</dbReference>
<dbReference type="Proteomes" id="UP000185487">
    <property type="component" value="Chromosome"/>
</dbReference>
<dbReference type="InterPro" id="IPR004045">
    <property type="entry name" value="Glutathione_S-Trfase_N"/>
</dbReference>
<dbReference type="KEGG" id="mphy:MCBMB27_04623"/>
<evidence type="ECO:0000256" key="1">
    <source>
        <dbReference type="RuleBase" id="RU003494"/>
    </source>
</evidence>
<reference evidence="5 7" key="2">
    <citation type="submission" date="2016-10" db="EMBL/GenBank/DDBJ databases">
        <authorList>
            <person name="Varghese N."/>
            <person name="Submissions S."/>
        </authorList>
    </citation>
    <scope>NUCLEOTIDE SEQUENCE [LARGE SCALE GENOMIC DNA]</scope>
    <source>
        <strain evidence="5 7">CBMB27</strain>
    </source>
</reference>
<dbReference type="SFLD" id="SFLDG01150">
    <property type="entry name" value="Main.1:_Beta-like"/>
    <property type="match status" value="1"/>
</dbReference>
<sequence length="216" mass="24179">MNLTARTLYYAPGACSLAAHIVLEESGLPYEGIKLDLAAGDQRRPEYLAINDRGRVPALTEDGWVLTECAAIMRHVARQVPETALWPADLREQAAADEWLGWLACNHHVTYAHVRRPERYTEDESAFDGIKSKAANTYADLATMTEVRLSHGGWAVGDRFSVVDAYLMVFWFWANGPVLRFDMAGRFPAWTAHARRVAERPAVQAVFAREGLPLPR</sequence>
<dbReference type="GO" id="GO:0004364">
    <property type="term" value="F:glutathione transferase activity"/>
    <property type="evidence" value="ECO:0007669"/>
    <property type="project" value="UniProtKB-EC"/>
</dbReference>
<evidence type="ECO:0000313" key="5">
    <source>
        <dbReference type="EMBL" id="SFH08152.1"/>
    </source>
</evidence>
<reference evidence="4 6" key="1">
    <citation type="submission" date="2016-04" db="EMBL/GenBank/DDBJ databases">
        <title>Complete genome sequencing and analysis of CBMB27, Methylobacterium phyllosphaerae isolated from leaf tissues of rice (Oryza sativa L.).</title>
        <authorList>
            <person name="Lee Y."/>
            <person name="Hwangbo K."/>
            <person name="Chung H."/>
            <person name="Yoo J."/>
            <person name="Kim K.Y."/>
            <person name="Sa T.M."/>
            <person name="Um Y."/>
            <person name="Madhaiyan M."/>
        </authorList>
    </citation>
    <scope>NUCLEOTIDE SEQUENCE [LARGE SCALE GENOMIC DNA]</scope>
    <source>
        <strain evidence="4 6">CBMB27</strain>
    </source>
</reference>
<dbReference type="InterPro" id="IPR010987">
    <property type="entry name" value="Glutathione-S-Trfase_C-like"/>
</dbReference>
<dbReference type="SUPFAM" id="SSF52833">
    <property type="entry name" value="Thioredoxin-like"/>
    <property type="match status" value="1"/>
</dbReference>
<dbReference type="CDD" id="cd03188">
    <property type="entry name" value="GST_C_Beta"/>
    <property type="match status" value="1"/>
</dbReference>
<dbReference type="InterPro" id="IPR040079">
    <property type="entry name" value="Glutathione_S-Trfase"/>
</dbReference>
<dbReference type="EMBL" id="FOPK01000013">
    <property type="protein sequence ID" value="SFH08152.1"/>
    <property type="molecule type" value="Genomic_DNA"/>
</dbReference>
<keyword evidence="4" id="KW-0808">Transferase</keyword>
<evidence type="ECO:0000259" key="2">
    <source>
        <dbReference type="PROSITE" id="PS50404"/>
    </source>
</evidence>
<dbReference type="CDD" id="cd03057">
    <property type="entry name" value="GST_N_Beta"/>
    <property type="match status" value="1"/>
</dbReference>
<accession>A0AAE8HT41</accession>
<dbReference type="Gene3D" id="1.20.1050.10">
    <property type="match status" value="1"/>
</dbReference>
<evidence type="ECO:0000259" key="3">
    <source>
        <dbReference type="PROSITE" id="PS50405"/>
    </source>
</evidence>
<dbReference type="Pfam" id="PF02798">
    <property type="entry name" value="GST_N"/>
    <property type="match status" value="1"/>
</dbReference>
<dbReference type="InterPro" id="IPR004046">
    <property type="entry name" value="GST_C"/>
</dbReference>
<dbReference type="PROSITE" id="PS50405">
    <property type="entry name" value="GST_CTER"/>
    <property type="match status" value="1"/>
</dbReference>
<comment type="similarity">
    <text evidence="1">Belongs to the GST superfamily.</text>
</comment>
<dbReference type="EC" id="2.5.1.18" evidence="4"/>
<dbReference type="PANTHER" id="PTHR44051">
    <property type="entry name" value="GLUTATHIONE S-TRANSFERASE-RELATED"/>
    <property type="match status" value="1"/>
</dbReference>
<name>A0AAE8HT41_9HYPH</name>
<dbReference type="EMBL" id="CP015367">
    <property type="protein sequence ID" value="APT33914.1"/>
    <property type="molecule type" value="Genomic_DNA"/>
</dbReference>
<evidence type="ECO:0000313" key="7">
    <source>
        <dbReference type="Proteomes" id="UP000199140"/>
    </source>
</evidence>
<dbReference type="PANTHER" id="PTHR44051:SF8">
    <property type="entry name" value="GLUTATHIONE S-TRANSFERASE GSTA"/>
    <property type="match status" value="1"/>
</dbReference>
<dbReference type="AlphaFoldDB" id="A0AAE8HT41"/>
<evidence type="ECO:0000313" key="6">
    <source>
        <dbReference type="Proteomes" id="UP000185487"/>
    </source>
</evidence>
<dbReference type="InterPro" id="IPR036249">
    <property type="entry name" value="Thioredoxin-like_sf"/>
</dbReference>
<proteinExistence type="inferred from homology"/>
<dbReference type="Gene3D" id="3.40.30.10">
    <property type="entry name" value="Glutaredoxin"/>
    <property type="match status" value="1"/>
</dbReference>